<dbReference type="Pfam" id="PF07686">
    <property type="entry name" value="V-set"/>
    <property type="match status" value="1"/>
</dbReference>
<dbReference type="InterPro" id="IPR013106">
    <property type="entry name" value="Ig_V-set"/>
</dbReference>
<dbReference type="SMART" id="SM00409">
    <property type="entry name" value="IG"/>
    <property type="match status" value="1"/>
</dbReference>
<evidence type="ECO:0000313" key="4">
    <source>
        <dbReference type="Ensembl" id="ENSPFOP00000020756.2"/>
    </source>
</evidence>
<dbReference type="PROSITE" id="PS50835">
    <property type="entry name" value="IG_LIKE"/>
    <property type="match status" value="1"/>
</dbReference>
<evidence type="ECO:0000313" key="5">
    <source>
        <dbReference type="Proteomes" id="UP000028760"/>
    </source>
</evidence>
<dbReference type="AlphaFoldDB" id="A0A087YRV3"/>
<keyword evidence="1" id="KW-0732">Signal</keyword>
<dbReference type="STRING" id="48698.ENSPFOP00000020756"/>
<dbReference type="Gene3D" id="2.60.40.10">
    <property type="entry name" value="Immunoglobulins"/>
    <property type="match status" value="1"/>
</dbReference>
<dbReference type="Ensembl" id="ENSPFOT00000020781.2">
    <property type="protein sequence ID" value="ENSPFOP00000020756.2"/>
    <property type="gene ID" value="ENSPFOG00000020631.2"/>
</dbReference>
<proteinExistence type="predicted"/>
<accession>A0A087YRV3</accession>
<dbReference type="PANTHER" id="PTHR23268">
    <property type="entry name" value="T-CELL RECEPTOR BETA CHAIN"/>
    <property type="match status" value="1"/>
</dbReference>
<organism evidence="4 5">
    <name type="scientific">Poecilia formosa</name>
    <name type="common">Amazon molly</name>
    <name type="synonym">Limia formosa</name>
    <dbReference type="NCBI Taxonomy" id="48698"/>
    <lineage>
        <taxon>Eukaryota</taxon>
        <taxon>Metazoa</taxon>
        <taxon>Chordata</taxon>
        <taxon>Craniata</taxon>
        <taxon>Vertebrata</taxon>
        <taxon>Euteleostomi</taxon>
        <taxon>Actinopterygii</taxon>
        <taxon>Neopterygii</taxon>
        <taxon>Teleostei</taxon>
        <taxon>Neoteleostei</taxon>
        <taxon>Acanthomorphata</taxon>
        <taxon>Ovalentaria</taxon>
        <taxon>Atherinomorphae</taxon>
        <taxon>Cyprinodontiformes</taxon>
        <taxon>Poeciliidae</taxon>
        <taxon>Poeciliinae</taxon>
        <taxon>Poecilia</taxon>
    </lineage>
</organism>
<dbReference type="GO" id="GO:0007166">
    <property type="term" value="P:cell surface receptor signaling pathway"/>
    <property type="evidence" value="ECO:0007669"/>
    <property type="project" value="TreeGrafter"/>
</dbReference>
<sequence length="134" mass="14940">MYSLVLLCSYTGFSLDIHVHQFPPALLGREGQSVQLVCSHEHGDLRVMLWYRRRSAEVALELVGYGYVEFKDDSVEEAFRQKGFSLAGDLSGNNAKNGSLFIRSLKAAEHEATYFCAARSSAEISRSLSSNMKL</sequence>
<dbReference type="PANTHER" id="PTHR23268:SF102">
    <property type="entry name" value="IMMUNOGLOBULIN V-SET DOMAIN-CONTAINING PROTEIN"/>
    <property type="match status" value="1"/>
</dbReference>
<evidence type="ECO:0000259" key="3">
    <source>
        <dbReference type="PROSITE" id="PS50835"/>
    </source>
</evidence>
<dbReference type="InterPro" id="IPR007110">
    <property type="entry name" value="Ig-like_dom"/>
</dbReference>
<reference evidence="5" key="1">
    <citation type="submission" date="2013-10" db="EMBL/GenBank/DDBJ databases">
        <authorList>
            <person name="Schartl M."/>
            <person name="Warren W."/>
        </authorList>
    </citation>
    <scope>NUCLEOTIDE SEQUENCE [LARGE SCALE GENOMIC DNA]</scope>
    <source>
        <strain evidence="5">female</strain>
    </source>
</reference>
<keyword evidence="2" id="KW-0391">Immunity</keyword>
<reference evidence="4" key="3">
    <citation type="submission" date="2025-09" db="UniProtKB">
        <authorList>
            <consortium name="Ensembl"/>
        </authorList>
    </citation>
    <scope>IDENTIFICATION</scope>
</reference>
<dbReference type="InterPro" id="IPR050413">
    <property type="entry name" value="TCR_beta_variable"/>
</dbReference>
<dbReference type="InterPro" id="IPR036179">
    <property type="entry name" value="Ig-like_dom_sf"/>
</dbReference>
<dbReference type="GO" id="GO:0002376">
    <property type="term" value="P:immune system process"/>
    <property type="evidence" value="ECO:0007669"/>
    <property type="project" value="UniProtKB-KW"/>
</dbReference>
<dbReference type="GeneTree" id="ENSGT00980000198722"/>
<feature type="domain" description="Ig-like" evidence="3">
    <location>
        <begin position="30"/>
        <end position="129"/>
    </location>
</feature>
<dbReference type="InterPro" id="IPR013783">
    <property type="entry name" value="Ig-like_fold"/>
</dbReference>
<dbReference type="EMBL" id="AYCK01009051">
    <property type="status" value="NOT_ANNOTATED_CDS"/>
    <property type="molecule type" value="Genomic_DNA"/>
</dbReference>
<protein>
    <recommendedName>
        <fullName evidence="3">Ig-like domain-containing protein</fullName>
    </recommendedName>
</protein>
<dbReference type="GO" id="GO:0005886">
    <property type="term" value="C:plasma membrane"/>
    <property type="evidence" value="ECO:0007669"/>
    <property type="project" value="TreeGrafter"/>
</dbReference>
<reference evidence="4" key="2">
    <citation type="submission" date="2025-08" db="UniProtKB">
        <authorList>
            <consortium name="Ensembl"/>
        </authorList>
    </citation>
    <scope>IDENTIFICATION</scope>
</reference>
<evidence type="ECO:0000256" key="2">
    <source>
        <dbReference type="ARBA" id="ARBA00022859"/>
    </source>
</evidence>
<keyword evidence="5" id="KW-1185">Reference proteome</keyword>
<dbReference type="InterPro" id="IPR003599">
    <property type="entry name" value="Ig_sub"/>
</dbReference>
<dbReference type="Proteomes" id="UP000028760">
    <property type="component" value="Unassembled WGS sequence"/>
</dbReference>
<dbReference type="SUPFAM" id="SSF48726">
    <property type="entry name" value="Immunoglobulin"/>
    <property type="match status" value="1"/>
</dbReference>
<dbReference type="OMA" id="VQICCTH"/>
<evidence type="ECO:0000256" key="1">
    <source>
        <dbReference type="ARBA" id="ARBA00022729"/>
    </source>
</evidence>
<name>A0A087YRV3_POEFO</name>